<feature type="non-terminal residue" evidence="8">
    <location>
        <position position="314"/>
    </location>
</feature>
<comment type="caution">
    <text evidence="8">The sequence shown here is derived from an EMBL/GenBank/DDBJ whole genome shotgun (WGS) entry which is preliminary data.</text>
</comment>
<dbReference type="InterPro" id="IPR050460">
    <property type="entry name" value="Distal-less_Homeobox_TF"/>
</dbReference>
<dbReference type="CDD" id="cd00086">
    <property type="entry name" value="homeodomain"/>
    <property type="match status" value="1"/>
</dbReference>
<dbReference type="InterPro" id="IPR001356">
    <property type="entry name" value="HD"/>
</dbReference>
<keyword evidence="2 4" id="KW-0371">Homeobox</keyword>
<evidence type="ECO:0000256" key="5">
    <source>
        <dbReference type="RuleBase" id="RU000682"/>
    </source>
</evidence>
<feature type="domain" description="Homeobox" evidence="7">
    <location>
        <begin position="101"/>
        <end position="161"/>
    </location>
</feature>
<feature type="region of interest" description="Disordered" evidence="6">
    <location>
        <begin position="52"/>
        <end position="90"/>
    </location>
</feature>
<gene>
    <name evidence="8" type="primary">Nanog_1</name>
    <name evidence="8" type="ORF">TURVEL_R03672</name>
</gene>
<evidence type="ECO:0000313" key="9">
    <source>
        <dbReference type="Proteomes" id="UP000582182"/>
    </source>
</evidence>
<comment type="subcellular location">
    <subcellularLocation>
        <location evidence="4 5">Nucleus</location>
    </subcellularLocation>
</comment>
<dbReference type="Gene3D" id="1.10.10.60">
    <property type="entry name" value="Homeodomain-like"/>
    <property type="match status" value="1"/>
</dbReference>
<evidence type="ECO:0000259" key="7">
    <source>
        <dbReference type="PROSITE" id="PS50071"/>
    </source>
</evidence>
<dbReference type="InterPro" id="IPR009057">
    <property type="entry name" value="Homeodomain-like_sf"/>
</dbReference>
<keyword evidence="1 4" id="KW-0238">DNA-binding</keyword>
<dbReference type="EMBL" id="VZTY01031370">
    <property type="protein sequence ID" value="NXU58196.1"/>
    <property type="molecule type" value="Genomic_DNA"/>
</dbReference>
<dbReference type="PANTHER" id="PTHR24327">
    <property type="entry name" value="HOMEOBOX PROTEIN"/>
    <property type="match status" value="1"/>
</dbReference>
<keyword evidence="9" id="KW-1185">Reference proteome</keyword>
<feature type="DNA-binding region" description="Homeobox" evidence="4">
    <location>
        <begin position="103"/>
        <end position="162"/>
    </location>
</feature>
<evidence type="ECO:0000256" key="1">
    <source>
        <dbReference type="ARBA" id="ARBA00023125"/>
    </source>
</evidence>
<sequence>MSAHLAMPPYQPYSSTVMYGDYYWLSPGNMDIRPAEETPAADFPLFAAAETTPSHTDVSPASSSSGTLIQYTPDSATSPTPECPSPHPSFQKVKQEDKSVVKKAKSRTAFTKEQLQILHQRFRNQKYLSPQQIRELAAASGLTYKQVKTWFQNQRMKFKRCQKERQWIEKGVFLPQNVFQTAPYLDITPSFHQSFPVCAGRNLQAATNMHQAYSDGQTYGNGQSLYSFMAVENEELFAIGGTSCNTQQDTGLLSQQINFYHGYAIDVDYVSPESEGNYSFQSTSDDVTLFTNSSARHQYQASWHSLGTQCSYES</sequence>
<dbReference type="SMART" id="SM00389">
    <property type="entry name" value="HOX"/>
    <property type="match status" value="1"/>
</dbReference>
<dbReference type="InterPro" id="IPR017970">
    <property type="entry name" value="Homeobox_CS"/>
</dbReference>
<feature type="non-terminal residue" evidence="8">
    <location>
        <position position="1"/>
    </location>
</feature>
<evidence type="ECO:0000256" key="2">
    <source>
        <dbReference type="ARBA" id="ARBA00023155"/>
    </source>
</evidence>
<proteinExistence type="predicted"/>
<evidence type="ECO:0000256" key="4">
    <source>
        <dbReference type="PROSITE-ProRule" id="PRU00108"/>
    </source>
</evidence>
<protein>
    <submittedName>
        <fullName evidence="8">NANOG protein</fullName>
    </submittedName>
</protein>
<evidence type="ECO:0000256" key="3">
    <source>
        <dbReference type="ARBA" id="ARBA00023242"/>
    </source>
</evidence>
<accession>A0A7L3LVL8</accession>
<dbReference type="GO" id="GO:0000978">
    <property type="term" value="F:RNA polymerase II cis-regulatory region sequence-specific DNA binding"/>
    <property type="evidence" value="ECO:0007669"/>
    <property type="project" value="TreeGrafter"/>
</dbReference>
<keyword evidence="3 4" id="KW-0539">Nucleus</keyword>
<evidence type="ECO:0000256" key="6">
    <source>
        <dbReference type="SAM" id="MobiDB-lite"/>
    </source>
</evidence>
<feature type="compositionally biased region" description="Polar residues" evidence="6">
    <location>
        <begin position="52"/>
        <end position="80"/>
    </location>
</feature>
<dbReference type="AlphaFoldDB" id="A0A7L3LVL8"/>
<dbReference type="Pfam" id="PF00046">
    <property type="entry name" value="Homeodomain"/>
    <property type="match status" value="1"/>
</dbReference>
<name>A0A7L3LVL8_9CHAR</name>
<dbReference type="PROSITE" id="PS00027">
    <property type="entry name" value="HOMEOBOX_1"/>
    <property type="match status" value="1"/>
</dbReference>
<dbReference type="PROSITE" id="PS50071">
    <property type="entry name" value="HOMEOBOX_2"/>
    <property type="match status" value="1"/>
</dbReference>
<evidence type="ECO:0000313" key="8">
    <source>
        <dbReference type="EMBL" id="NXU58196.1"/>
    </source>
</evidence>
<dbReference type="SUPFAM" id="SSF46689">
    <property type="entry name" value="Homeodomain-like"/>
    <property type="match status" value="1"/>
</dbReference>
<dbReference type="OrthoDB" id="6159439at2759"/>
<reference evidence="8 9" key="1">
    <citation type="submission" date="2019-09" db="EMBL/GenBank/DDBJ databases">
        <title>Bird 10,000 Genomes (B10K) Project - Family phase.</title>
        <authorList>
            <person name="Zhang G."/>
        </authorList>
    </citation>
    <scope>NUCLEOTIDE SEQUENCE [LARGE SCALE GENOMIC DNA]</scope>
    <source>
        <strain evidence="8">B10K-DU-029-46</strain>
    </source>
</reference>
<organism evidence="8 9">
    <name type="scientific">Turnix velox</name>
    <name type="common">Little buttonquail</name>
    <dbReference type="NCBI Taxonomy" id="2529409"/>
    <lineage>
        <taxon>Eukaryota</taxon>
        <taxon>Metazoa</taxon>
        <taxon>Chordata</taxon>
        <taxon>Craniata</taxon>
        <taxon>Vertebrata</taxon>
        <taxon>Euteleostomi</taxon>
        <taxon>Archelosauria</taxon>
        <taxon>Archosauria</taxon>
        <taxon>Dinosauria</taxon>
        <taxon>Saurischia</taxon>
        <taxon>Theropoda</taxon>
        <taxon>Coelurosauria</taxon>
        <taxon>Aves</taxon>
        <taxon>Neognathae</taxon>
        <taxon>Neoaves</taxon>
        <taxon>Charadriiformes</taxon>
        <taxon>Turnicidae</taxon>
        <taxon>Turnix</taxon>
    </lineage>
</organism>
<dbReference type="PANTHER" id="PTHR24327:SF72">
    <property type="entry name" value="HOMEOBOX PROTEIN NANOG"/>
    <property type="match status" value="1"/>
</dbReference>
<dbReference type="GO" id="GO:0005634">
    <property type="term" value="C:nucleus"/>
    <property type="evidence" value="ECO:0007669"/>
    <property type="project" value="UniProtKB-SubCell"/>
</dbReference>
<dbReference type="GO" id="GO:0000981">
    <property type="term" value="F:DNA-binding transcription factor activity, RNA polymerase II-specific"/>
    <property type="evidence" value="ECO:0007669"/>
    <property type="project" value="InterPro"/>
</dbReference>
<dbReference type="Proteomes" id="UP000582182">
    <property type="component" value="Unassembled WGS sequence"/>
</dbReference>